<comment type="caution">
    <text evidence="2">The sequence shown here is derived from an EMBL/GenBank/DDBJ whole genome shotgun (WGS) entry which is preliminary data.</text>
</comment>
<name>A0A7J0GCZ6_9ERIC</name>
<organism evidence="2 3">
    <name type="scientific">Actinidia rufa</name>
    <dbReference type="NCBI Taxonomy" id="165716"/>
    <lineage>
        <taxon>Eukaryota</taxon>
        <taxon>Viridiplantae</taxon>
        <taxon>Streptophyta</taxon>
        <taxon>Embryophyta</taxon>
        <taxon>Tracheophyta</taxon>
        <taxon>Spermatophyta</taxon>
        <taxon>Magnoliopsida</taxon>
        <taxon>eudicotyledons</taxon>
        <taxon>Gunneridae</taxon>
        <taxon>Pentapetalae</taxon>
        <taxon>asterids</taxon>
        <taxon>Ericales</taxon>
        <taxon>Actinidiaceae</taxon>
        <taxon>Actinidia</taxon>
    </lineage>
</organism>
<proteinExistence type="predicted"/>
<feature type="compositionally biased region" description="Low complexity" evidence="1">
    <location>
        <begin position="146"/>
        <end position="155"/>
    </location>
</feature>
<feature type="compositionally biased region" description="Polar residues" evidence="1">
    <location>
        <begin position="73"/>
        <end position="92"/>
    </location>
</feature>
<dbReference type="Proteomes" id="UP000585474">
    <property type="component" value="Unassembled WGS sequence"/>
</dbReference>
<feature type="region of interest" description="Disordered" evidence="1">
    <location>
        <begin position="115"/>
        <end position="170"/>
    </location>
</feature>
<protein>
    <submittedName>
        <fullName evidence="2">Uncharacterized protein</fullName>
    </submittedName>
</protein>
<dbReference type="AlphaFoldDB" id="A0A7J0GCZ6"/>
<evidence type="ECO:0000313" key="2">
    <source>
        <dbReference type="EMBL" id="GFZ08649.1"/>
    </source>
</evidence>
<feature type="region of interest" description="Disordered" evidence="1">
    <location>
        <begin position="70"/>
        <end position="92"/>
    </location>
</feature>
<gene>
    <name evidence="2" type="ORF">Acr_20g0004570</name>
</gene>
<evidence type="ECO:0000313" key="3">
    <source>
        <dbReference type="Proteomes" id="UP000585474"/>
    </source>
</evidence>
<dbReference type="EMBL" id="BJWL01000020">
    <property type="protein sequence ID" value="GFZ08649.1"/>
    <property type="molecule type" value="Genomic_DNA"/>
</dbReference>
<reference evidence="2 3" key="1">
    <citation type="submission" date="2019-07" db="EMBL/GenBank/DDBJ databases">
        <title>De Novo Assembly of kiwifruit Actinidia rufa.</title>
        <authorList>
            <person name="Sugita-Konishi S."/>
            <person name="Sato K."/>
            <person name="Mori E."/>
            <person name="Abe Y."/>
            <person name="Kisaki G."/>
            <person name="Hamano K."/>
            <person name="Suezawa K."/>
            <person name="Otani M."/>
            <person name="Fukuda T."/>
            <person name="Manabe T."/>
            <person name="Gomi K."/>
            <person name="Tabuchi M."/>
            <person name="Akimitsu K."/>
            <person name="Kataoka I."/>
        </authorList>
    </citation>
    <scope>NUCLEOTIDE SEQUENCE [LARGE SCALE GENOMIC DNA]</scope>
    <source>
        <strain evidence="3">cv. Fuchu</strain>
    </source>
</reference>
<evidence type="ECO:0000256" key="1">
    <source>
        <dbReference type="SAM" id="MobiDB-lite"/>
    </source>
</evidence>
<sequence length="170" mass="18276">MGEGFMKTLQSSLWHCSHCQLEATGKLGLAQPYEAYSTDQPTADCVGGTLLPRSDLPSKGVPMPQAKFIGGHSNVTLSPSSSPGGDRQTAQMSRLAWDITQPVADGTQHTYNFLDSKHGDIPLRETRAHEPPGPSPIGMRVEEPRSSQAMQSSSSYGCGRGDDNDDEDQD</sequence>
<feature type="compositionally biased region" description="Basic and acidic residues" evidence="1">
    <location>
        <begin position="115"/>
        <end position="130"/>
    </location>
</feature>
<accession>A0A7J0GCZ6</accession>
<keyword evidence="3" id="KW-1185">Reference proteome</keyword>